<keyword evidence="2" id="KW-0378">Hydrolase</keyword>
<dbReference type="InterPro" id="IPR029058">
    <property type="entry name" value="AB_hydrolase_fold"/>
</dbReference>
<dbReference type="Pfam" id="PF00561">
    <property type="entry name" value="Abhydrolase_1"/>
    <property type="match status" value="1"/>
</dbReference>
<name>A0ABT1XBP8_9PROT</name>
<evidence type="ECO:0000313" key="3">
    <source>
        <dbReference type="Proteomes" id="UP001524642"/>
    </source>
</evidence>
<dbReference type="InterPro" id="IPR050266">
    <property type="entry name" value="AB_hydrolase_sf"/>
</dbReference>
<dbReference type="Proteomes" id="UP001524642">
    <property type="component" value="Unassembled WGS sequence"/>
</dbReference>
<dbReference type="PANTHER" id="PTHR43798">
    <property type="entry name" value="MONOACYLGLYCEROL LIPASE"/>
    <property type="match status" value="1"/>
</dbReference>
<dbReference type="EMBL" id="JANJOU010000030">
    <property type="protein sequence ID" value="MCR0985171.1"/>
    <property type="molecule type" value="Genomic_DNA"/>
</dbReference>
<organism evidence="2 3">
    <name type="scientific">Roseomonas populi</name>
    <dbReference type="NCBI Taxonomy" id="3121582"/>
    <lineage>
        <taxon>Bacteria</taxon>
        <taxon>Pseudomonadati</taxon>
        <taxon>Pseudomonadota</taxon>
        <taxon>Alphaproteobacteria</taxon>
        <taxon>Acetobacterales</taxon>
        <taxon>Roseomonadaceae</taxon>
        <taxon>Roseomonas</taxon>
    </lineage>
</organism>
<dbReference type="RefSeq" id="WP_257718823.1">
    <property type="nucleotide sequence ID" value="NZ_JANJOU010000030.1"/>
</dbReference>
<evidence type="ECO:0000313" key="2">
    <source>
        <dbReference type="EMBL" id="MCR0985171.1"/>
    </source>
</evidence>
<proteinExistence type="predicted"/>
<dbReference type="Gene3D" id="3.40.50.1820">
    <property type="entry name" value="alpha/beta hydrolase"/>
    <property type="match status" value="1"/>
</dbReference>
<protein>
    <submittedName>
        <fullName evidence="2">Alpha/beta hydrolase</fullName>
    </submittedName>
</protein>
<feature type="domain" description="AB hydrolase-1" evidence="1">
    <location>
        <begin position="50"/>
        <end position="289"/>
    </location>
</feature>
<dbReference type="SUPFAM" id="SSF53474">
    <property type="entry name" value="alpha/beta-Hydrolases"/>
    <property type="match status" value="1"/>
</dbReference>
<dbReference type="InterPro" id="IPR000073">
    <property type="entry name" value="AB_hydrolase_1"/>
</dbReference>
<gene>
    <name evidence="2" type="ORF">NRP21_24260</name>
</gene>
<reference evidence="2 3" key="1">
    <citation type="submission" date="2022-06" db="EMBL/GenBank/DDBJ databases">
        <title>Roseomonas CN29.</title>
        <authorList>
            <person name="Cheng Y."/>
            <person name="He X."/>
        </authorList>
    </citation>
    <scope>NUCLEOTIDE SEQUENCE [LARGE SCALE GENOMIC DNA]</scope>
    <source>
        <strain evidence="2 3">CN29</strain>
    </source>
</reference>
<keyword evidence="3" id="KW-1185">Reference proteome</keyword>
<comment type="caution">
    <text evidence="2">The sequence shown here is derived from an EMBL/GenBank/DDBJ whole genome shotgun (WGS) entry which is preliminary data.</text>
</comment>
<dbReference type="GO" id="GO:0016787">
    <property type="term" value="F:hydrolase activity"/>
    <property type="evidence" value="ECO:0007669"/>
    <property type="project" value="UniProtKB-KW"/>
</dbReference>
<dbReference type="PANTHER" id="PTHR43798:SF33">
    <property type="entry name" value="HYDROLASE, PUTATIVE (AFU_ORTHOLOGUE AFUA_2G14860)-RELATED"/>
    <property type="match status" value="1"/>
</dbReference>
<accession>A0ABT1XBP8</accession>
<sequence length="330" mass="36526">MSTDVQTRPVSGPDIAVSEHMVPSGDPDILLYLRNKRRADAGPARPDRTLLFVHGASYPSHTSFDLALDGRSWMDVMAARGFDVWCLDIRGYGRSTRPAQMDRPAEEGAPIAPGEVALRDVAAAMGFIRAARGVERVVAMGWSWGTALMARFAAENPERVEKLVLYAPLWIRETPSLVQAGPGPLGAYRTITRESARERWLSGIPEERRADQVPAAWLQAWADATWGTDAVGAAQDPPVLRAPNGSVQDGQEYWSARRPFYDPAAIRAPTLLVLGEWDRDTPPYMAQTLFPLLTAAPRKRLAILGEGTHSMMMERTRDELHRVVQDFLET</sequence>
<evidence type="ECO:0000259" key="1">
    <source>
        <dbReference type="Pfam" id="PF00561"/>
    </source>
</evidence>